<gene>
    <name evidence="2" type="ORF">SAMN05192583_1896</name>
</gene>
<organism evidence="2 3">
    <name type="scientific">Sphingomonas gellani</name>
    <dbReference type="NCBI Taxonomy" id="1166340"/>
    <lineage>
        <taxon>Bacteria</taxon>
        <taxon>Pseudomonadati</taxon>
        <taxon>Pseudomonadota</taxon>
        <taxon>Alphaproteobacteria</taxon>
        <taxon>Sphingomonadales</taxon>
        <taxon>Sphingomonadaceae</taxon>
        <taxon>Sphingomonas</taxon>
    </lineage>
</organism>
<reference evidence="3" key="1">
    <citation type="submission" date="2016-10" db="EMBL/GenBank/DDBJ databases">
        <authorList>
            <person name="Varghese N."/>
            <person name="Submissions S."/>
        </authorList>
    </citation>
    <scope>NUCLEOTIDE SEQUENCE [LARGE SCALE GENOMIC DNA]</scope>
    <source>
        <strain evidence="3">S6-262</strain>
    </source>
</reference>
<dbReference type="EMBL" id="FOCF01000004">
    <property type="protein sequence ID" value="SEN05601.1"/>
    <property type="molecule type" value="Genomic_DNA"/>
</dbReference>
<protein>
    <submittedName>
        <fullName evidence="2">Ribonuclease HI</fullName>
    </submittedName>
</protein>
<dbReference type="SUPFAM" id="SSF53098">
    <property type="entry name" value="Ribonuclease H-like"/>
    <property type="match status" value="1"/>
</dbReference>
<dbReference type="GO" id="GO:0003676">
    <property type="term" value="F:nucleic acid binding"/>
    <property type="evidence" value="ECO:0007669"/>
    <property type="project" value="InterPro"/>
</dbReference>
<evidence type="ECO:0000259" key="1">
    <source>
        <dbReference type="Pfam" id="PF13456"/>
    </source>
</evidence>
<dbReference type="GO" id="GO:0004523">
    <property type="term" value="F:RNA-DNA hybrid ribonuclease activity"/>
    <property type="evidence" value="ECO:0007669"/>
    <property type="project" value="InterPro"/>
</dbReference>
<name>A0A1H8DE16_9SPHN</name>
<feature type="domain" description="RNase H type-1" evidence="1">
    <location>
        <begin position="54"/>
        <end position="137"/>
    </location>
</feature>
<dbReference type="STRING" id="1166340.SAMN05192583_1896"/>
<dbReference type="Pfam" id="PF13456">
    <property type="entry name" value="RVT_3"/>
    <property type="match status" value="1"/>
</dbReference>
<accession>A0A1H8DE16</accession>
<keyword evidence="3" id="KW-1185">Reference proteome</keyword>
<dbReference type="InterPro" id="IPR002156">
    <property type="entry name" value="RNaseH_domain"/>
</dbReference>
<dbReference type="Gene3D" id="3.30.420.10">
    <property type="entry name" value="Ribonuclease H-like superfamily/Ribonuclease H"/>
    <property type="match status" value="1"/>
</dbReference>
<evidence type="ECO:0000313" key="2">
    <source>
        <dbReference type="EMBL" id="SEN05601.1"/>
    </source>
</evidence>
<dbReference type="AlphaFoldDB" id="A0A1H8DE16"/>
<dbReference type="InterPro" id="IPR036397">
    <property type="entry name" value="RNaseH_sf"/>
</dbReference>
<proteinExistence type="predicted"/>
<dbReference type="InterPro" id="IPR012337">
    <property type="entry name" value="RNaseH-like_sf"/>
</dbReference>
<dbReference type="Proteomes" id="UP000199206">
    <property type="component" value="Unassembled WGS sequence"/>
</dbReference>
<sequence length="147" mass="15957">MERGGLDDRRDRAGHVAEGVKVFFDGGYRPDPVGMEWAVVVGGRCHRETGLGPGTSMTAEWLALLGAIRLAQAMGLADPLFLGDAKAVIAQANGTVRCPAPHLRHLEELRAIERQVGRRRIRYVKRTQNLAGIALAMAHERAGRATP</sequence>
<evidence type="ECO:0000313" key="3">
    <source>
        <dbReference type="Proteomes" id="UP000199206"/>
    </source>
</evidence>